<reference evidence="1 2" key="1">
    <citation type="submission" date="2017-07" db="EMBL/GenBank/DDBJ databases">
        <title>Recovery of genomes from metagenomes via a dereplication, aggregation, and scoring strategy.</title>
        <authorList>
            <person name="Sieber C.M."/>
            <person name="Probst A.J."/>
            <person name="Sharrar A."/>
            <person name="Thomas B.C."/>
            <person name="Hess M."/>
            <person name="Tringe S.G."/>
            <person name="Banfield J.F."/>
        </authorList>
    </citation>
    <scope>NUCLEOTIDE SEQUENCE [LARGE SCALE GENOMIC DNA]</scope>
    <source>
        <strain evidence="1">JGI_Cruoil_03_51_56</strain>
    </source>
</reference>
<evidence type="ECO:0000313" key="1">
    <source>
        <dbReference type="EMBL" id="OYD16095.1"/>
    </source>
</evidence>
<organism evidence="1 2">
    <name type="scientific">candidate division WOR-3 bacterium JGI_Cruoil_03_51_56</name>
    <dbReference type="NCBI Taxonomy" id="1973747"/>
    <lineage>
        <taxon>Bacteria</taxon>
        <taxon>Bacteria division WOR-3</taxon>
    </lineage>
</organism>
<feature type="non-terminal residue" evidence="1">
    <location>
        <position position="32"/>
    </location>
</feature>
<dbReference type="Proteomes" id="UP000215559">
    <property type="component" value="Unassembled WGS sequence"/>
</dbReference>
<dbReference type="EMBL" id="NOZP01000071">
    <property type="protein sequence ID" value="OYD16095.1"/>
    <property type="molecule type" value="Genomic_DNA"/>
</dbReference>
<evidence type="ECO:0000313" key="2">
    <source>
        <dbReference type="Proteomes" id="UP000215559"/>
    </source>
</evidence>
<dbReference type="Gene3D" id="3.30.70.240">
    <property type="match status" value="1"/>
</dbReference>
<dbReference type="AlphaFoldDB" id="A0A235BX25"/>
<sequence length="32" mass="3528">MGSVLADITARNGKVMHMEPLKNYQIITAEVP</sequence>
<dbReference type="InterPro" id="IPR035647">
    <property type="entry name" value="EFG_III/V"/>
</dbReference>
<gene>
    <name evidence="1" type="ORF">CH330_03720</name>
</gene>
<name>A0A235BX25_UNCW3</name>
<accession>A0A235BX25</accession>
<proteinExistence type="predicted"/>
<comment type="caution">
    <text evidence="1">The sequence shown here is derived from an EMBL/GenBank/DDBJ whole genome shotgun (WGS) entry which is preliminary data.</text>
</comment>
<protein>
    <submittedName>
        <fullName evidence="1">Uncharacterized protein</fullName>
    </submittedName>
</protein>
<dbReference type="SUPFAM" id="SSF54980">
    <property type="entry name" value="EF-G C-terminal domain-like"/>
    <property type="match status" value="1"/>
</dbReference>